<keyword evidence="2" id="KW-1185">Reference proteome</keyword>
<dbReference type="AlphaFoldDB" id="A0A0F7U127"/>
<gene>
    <name evidence="1" type="ORF">PMG11_11168</name>
</gene>
<proteinExistence type="predicted"/>
<name>A0A0F7U127_PENBI</name>
<reference evidence="2" key="1">
    <citation type="journal article" date="2015" name="Genome Announc.">
        <title>Draft genome sequence of the fungus Penicillium brasilianum MG11.</title>
        <authorList>
            <person name="Horn F."/>
            <person name="Linde J."/>
            <person name="Mattern D.J."/>
            <person name="Walther G."/>
            <person name="Guthke R."/>
            <person name="Brakhage A.A."/>
            <person name="Valiante V."/>
        </authorList>
    </citation>
    <scope>NUCLEOTIDE SEQUENCE [LARGE SCALE GENOMIC DNA]</scope>
    <source>
        <strain evidence="2">MG11</strain>
    </source>
</reference>
<sequence>MAIWNFLKAILHKDESIIFDTGLCGKDKLYVEFSLGGSRYIWPWDQFKEMEKATSAVVKSKWNYGKLQSLAESLQKGQIETSKVVEYLKIMQLSAIAARDTVSVERVQGSSVWF</sequence>
<dbReference type="OrthoDB" id="10340356at2759"/>
<dbReference type="EMBL" id="CDHK01000020">
    <property type="protein sequence ID" value="CEJ62674.1"/>
    <property type="molecule type" value="Genomic_DNA"/>
</dbReference>
<dbReference type="Proteomes" id="UP000042958">
    <property type="component" value="Unassembled WGS sequence"/>
</dbReference>
<protein>
    <submittedName>
        <fullName evidence="1">Uncharacterized protein</fullName>
    </submittedName>
</protein>
<accession>A0A0F7U127</accession>
<organism evidence="1 2">
    <name type="scientific">Penicillium brasilianum</name>
    <dbReference type="NCBI Taxonomy" id="104259"/>
    <lineage>
        <taxon>Eukaryota</taxon>
        <taxon>Fungi</taxon>
        <taxon>Dikarya</taxon>
        <taxon>Ascomycota</taxon>
        <taxon>Pezizomycotina</taxon>
        <taxon>Eurotiomycetes</taxon>
        <taxon>Eurotiomycetidae</taxon>
        <taxon>Eurotiales</taxon>
        <taxon>Aspergillaceae</taxon>
        <taxon>Penicillium</taxon>
    </lineage>
</organism>
<evidence type="ECO:0000313" key="2">
    <source>
        <dbReference type="Proteomes" id="UP000042958"/>
    </source>
</evidence>
<evidence type="ECO:0000313" key="1">
    <source>
        <dbReference type="EMBL" id="CEJ62674.1"/>
    </source>
</evidence>